<accession>A0A176TFK5</accession>
<keyword evidence="2" id="KW-1185">Reference proteome</keyword>
<comment type="caution">
    <text evidence="1">The sequence shown here is derived from an EMBL/GenBank/DDBJ whole genome shotgun (WGS) entry which is preliminary data.</text>
</comment>
<protein>
    <submittedName>
        <fullName evidence="1">Uncharacterized protein</fullName>
    </submittedName>
</protein>
<proteinExistence type="predicted"/>
<reference evidence="1 2" key="1">
    <citation type="submission" date="2016-02" db="EMBL/GenBank/DDBJ databases">
        <title>Draft genome sequence of Polaribacter atrinae KACC17473.</title>
        <authorList>
            <person name="Shin S.-K."/>
            <person name="Yi H."/>
        </authorList>
    </citation>
    <scope>NUCLEOTIDE SEQUENCE [LARGE SCALE GENOMIC DNA]</scope>
    <source>
        <strain evidence="1 2">KACC 17473</strain>
    </source>
</reference>
<dbReference type="AlphaFoldDB" id="A0A176TFK5"/>
<gene>
    <name evidence="1" type="ORF">LPB303_04445</name>
</gene>
<evidence type="ECO:0000313" key="2">
    <source>
        <dbReference type="Proteomes" id="UP000076923"/>
    </source>
</evidence>
<dbReference type="EMBL" id="LVWE01000005">
    <property type="protein sequence ID" value="OAD46186.1"/>
    <property type="molecule type" value="Genomic_DNA"/>
</dbReference>
<dbReference type="STRING" id="1333662.LPB303_04445"/>
<sequence length="100" mass="11839">MCKDCNNYNLVFNNIFFQFDKEQLNKFKEYVAEIDINYWLDYSASTTQRRKIPVPTFHQNLVLVFDSYEIEELKILLGISKGNKNKMIATADIDYTLILN</sequence>
<dbReference type="InterPro" id="IPR046508">
    <property type="entry name" value="DUF6686"/>
</dbReference>
<evidence type="ECO:0000313" key="1">
    <source>
        <dbReference type="EMBL" id="OAD46186.1"/>
    </source>
</evidence>
<dbReference type="Proteomes" id="UP000076923">
    <property type="component" value="Unassembled WGS sequence"/>
</dbReference>
<name>A0A176TFK5_9FLAO</name>
<organism evidence="1 2">
    <name type="scientific">Polaribacter atrinae</name>
    <dbReference type="NCBI Taxonomy" id="1333662"/>
    <lineage>
        <taxon>Bacteria</taxon>
        <taxon>Pseudomonadati</taxon>
        <taxon>Bacteroidota</taxon>
        <taxon>Flavobacteriia</taxon>
        <taxon>Flavobacteriales</taxon>
        <taxon>Flavobacteriaceae</taxon>
    </lineage>
</organism>
<dbReference type="Pfam" id="PF20391">
    <property type="entry name" value="DUF6686"/>
    <property type="match status" value="1"/>
</dbReference>
<dbReference type="OrthoDB" id="1145224at2"/>